<gene>
    <name evidence="1" type="ORF">MM415A05289_0002</name>
</gene>
<accession>A0A6M3JGN9</accession>
<sequence length="115" mass="13098">MKPEVREALEEMVWQFAYRGVQDGKPILYTGGLSALESAFAALGWSDPKTFDDMDSICDIVGCMNWVSVQGGVWDGGYWMVCSTHHREYLGGKPRPEMKQRAIDREISRGRYKVF</sequence>
<evidence type="ECO:0000313" key="1">
    <source>
        <dbReference type="EMBL" id="QJA68950.1"/>
    </source>
</evidence>
<proteinExistence type="predicted"/>
<dbReference type="EMBL" id="MT141664">
    <property type="protein sequence ID" value="QJA68950.1"/>
    <property type="molecule type" value="Genomic_DNA"/>
</dbReference>
<reference evidence="1" key="1">
    <citation type="submission" date="2020-03" db="EMBL/GenBank/DDBJ databases">
        <title>The deep terrestrial virosphere.</title>
        <authorList>
            <person name="Holmfeldt K."/>
            <person name="Nilsson E."/>
            <person name="Simone D."/>
            <person name="Lopez-Fernandez M."/>
            <person name="Wu X."/>
            <person name="de Brujin I."/>
            <person name="Lundin D."/>
            <person name="Andersson A."/>
            <person name="Bertilsson S."/>
            <person name="Dopson M."/>
        </authorList>
    </citation>
    <scope>NUCLEOTIDE SEQUENCE</scope>
    <source>
        <strain evidence="1">MM415A05289</strain>
    </source>
</reference>
<dbReference type="AlphaFoldDB" id="A0A6M3JGN9"/>
<protein>
    <submittedName>
        <fullName evidence="1">Uncharacterized protein</fullName>
    </submittedName>
</protein>
<name>A0A6M3JGN9_9ZZZZ</name>
<organism evidence="1">
    <name type="scientific">viral metagenome</name>
    <dbReference type="NCBI Taxonomy" id="1070528"/>
    <lineage>
        <taxon>unclassified sequences</taxon>
        <taxon>metagenomes</taxon>
        <taxon>organismal metagenomes</taxon>
    </lineage>
</organism>